<proteinExistence type="predicted"/>
<protein>
    <submittedName>
        <fullName evidence="1">24934_t:CDS:1</fullName>
    </submittedName>
</protein>
<gene>
    <name evidence="1" type="ORF">RPERSI_LOCUS4543</name>
</gene>
<feature type="non-terminal residue" evidence="1">
    <location>
        <position position="1"/>
    </location>
</feature>
<dbReference type="Proteomes" id="UP000789920">
    <property type="component" value="Unassembled WGS sequence"/>
</dbReference>
<dbReference type="EMBL" id="CAJVQC010006326">
    <property type="protein sequence ID" value="CAG8565626.1"/>
    <property type="molecule type" value="Genomic_DNA"/>
</dbReference>
<reference evidence="1" key="1">
    <citation type="submission" date="2021-06" db="EMBL/GenBank/DDBJ databases">
        <authorList>
            <person name="Kallberg Y."/>
            <person name="Tangrot J."/>
            <person name="Rosling A."/>
        </authorList>
    </citation>
    <scope>NUCLEOTIDE SEQUENCE</scope>
    <source>
        <strain evidence="1">MA461A</strain>
    </source>
</reference>
<comment type="caution">
    <text evidence="1">The sequence shown here is derived from an EMBL/GenBank/DDBJ whole genome shotgun (WGS) entry which is preliminary data.</text>
</comment>
<organism evidence="1 2">
    <name type="scientific">Racocetra persica</name>
    <dbReference type="NCBI Taxonomy" id="160502"/>
    <lineage>
        <taxon>Eukaryota</taxon>
        <taxon>Fungi</taxon>
        <taxon>Fungi incertae sedis</taxon>
        <taxon>Mucoromycota</taxon>
        <taxon>Glomeromycotina</taxon>
        <taxon>Glomeromycetes</taxon>
        <taxon>Diversisporales</taxon>
        <taxon>Gigasporaceae</taxon>
        <taxon>Racocetra</taxon>
    </lineage>
</organism>
<evidence type="ECO:0000313" key="2">
    <source>
        <dbReference type="Proteomes" id="UP000789920"/>
    </source>
</evidence>
<keyword evidence="2" id="KW-1185">Reference proteome</keyword>
<sequence>GMKLFIKLTPSQYEKVLSLVSENFFEVVDNKQILEVLEFLLKCFLKKIVCKVKFTNYDPTLESYDTSKNSLEEDLKDLIDNPANESQDPSWSYQEEFSQNHRLFICYQKSTKVDTEDDELDRRSLENSKNCEPNDNVYMVNNKEKDDDEKLILMR</sequence>
<evidence type="ECO:0000313" key="1">
    <source>
        <dbReference type="EMBL" id="CAG8565626.1"/>
    </source>
</evidence>
<accession>A0ACA9M2M1</accession>
<name>A0ACA9M2M1_9GLOM</name>